<dbReference type="InterPro" id="IPR011050">
    <property type="entry name" value="Pectin_lyase_fold/virulence"/>
</dbReference>
<gene>
    <name evidence="3" type="ORF">LAL4801_03645</name>
</gene>
<dbReference type="Pfam" id="PF13229">
    <property type="entry name" value="Beta_helix"/>
    <property type="match status" value="1"/>
</dbReference>
<organism evidence="3 4">
    <name type="scientific">Roseibium aggregatum</name>
    <dbReference type="NCBI Taxonomy" id="187304"/>
    <lineage>
        <taxon>Bacteria</taxon>
        <taxon>Pseudomonadati</taxon>
        <taxon>Pseudomonadota</taxon>
        <taxon>Alphaproteobacteria</taxon>
        <taxon>Hyphomicrobiales</taxon>
        <taxon>Stappiaceae</taxon>
        <taxon>Roseibium</taxon>
    </lineage>
</organism>
<accession>A0A0M6Y7F1</accession>
<dbReference type="RefSeq" id="WP_055658153.1">
    <property type="nucleotide sequence ID" value="NZ_CXST01000002.1"/>
</dbReference>
<evidence type="ECO:0000259" key="2">
    <source>
        <dbReference type="Pfam" id="PF13229"/>
    </source>
</evidence>
<dbReference type="EMBL" id="CXST01000002">
    <property type="protein sequence ID" value="CTQ45197.1"/>
    <property type="molecule type" value="Genomic_DNA"/>
</dbReference>
<proteinExistence type="predicted"/>
<dbReference type="NCBIfam" id="TIGR03807">
    <property type="entry name" value="RR_fam_repeat"/>
    <property type="match status" value="1"/>
</dbReference>
<dbReference type="InterPro" id="IPR039448">
    <property type="entry name" value="Beta_helix"/>
</dbReference>
<dbReference type="STRING" id="187304.B0E33_05120"/>
<dbReference type="InterPro" id="IPR012334">
    <property type="entry name" value="Pectin_lyas_fold"/>
</dbReference>
<dbReference type="InterPro" id="IPR022444">
    <property type="entry name" value="Cofactor-bd_rpt"/>
</dbReference>
<evidence type="ECO:0000313" key="3">
    <source>
        <dbReference type="EMBL" id="CTQ45197.1"/>
    </source>
</evidence>
<evidence type="ECO:0000313" key="4">
    <source>
        <dbReference type="Proteomes" id="UP000048926"/>
    </source>
</evidence>
<feature type="chain" id="PRO_5005807682" evidence="1">
    <location>
        <begin position="28"/>
        <end position="466"/>
    </location>
</feature>
<keyword evidence="4" id="KW-1185">Reference proteome</keyword>
<dbReference type="InterPro" id="IPR006626">
    <property type="entry name" value="PbH1"/>
</dbReference>
<dbReference type="AlphaFoldDB" id="A0A0M6Y7F1"/>
<name>A0A0M6Y7F1_9HYPH</name>
<sequence length="466" mass="51376">MNNTTGRRAGCLALPILCLLSVLSGTAAGETRSTYGALTPAPETLRACTLPDMTPGKVQLETDCRYTEPVVISSDNVLLDCRGGTITGMHRRGITIRPGLKNITIRDCRLEDTGGILIEGQTPSDDAAARDDARANSSQWIVLDHLTITKSYMTGVFVDHYVVGATIRNSIVADGHHVGIYLEHGSQRNVVSGNLIRNNGLFTNKGIRRIGPTRREGLSVDGSAYNLIENNIFDSNAFGGIFHYKNCWEFHTTNPESRPRLQGSDGNVIRGNVFRNMDIGIWVASRQARDLVMWDCGDKSPYDSPVSLTPMMGDRPWGQSDTFLGYHFNPELIAGFVDKNALAPRWPFPMELHLYEDFAEDNTYQDNCFENLVTGIRIEDDGNTVRDNLFVGDFEYLYLGSPFRAKMLNRPIEGTVIEGNKNASPSSRSFLQNSFLADDEHKDTVIVQPDAGSSVPAPDTCKTGQT</sequence>
<dbReference type="OrthoDB" id="7200459at2"/>
<feature type="domain" description="Right handed beta helix" evidence="2">
    <location>
        <begin position="141"/>
        <end position="249"/>
    </location>
</feature>
<feature type="signal peptide" evidence="1">
    <location>
        <begin position="1"/>
        <end position="27"/>
    </location>
</feature>
<evidence type="ECO:0000256" key="1">
    <source>
        <dbReference type="SAM" id="SignalP"/>
    </source>
</evidence>
<dbReference type="SUPFAM" id="SSF51126">
    <property type="entry name" value="Pectin lyase-like"/>
    <property type="match status" value="1"/>
</dbReference>
<protein>
    <submittedName>
        <fullName evidence="3">Parallel beta-helix repeat</fullName>
    </submittedName>
</protein>
<dbReference type="Gene3D" id="2.160.20.10">
    <property type="entry name" value="Single-stranded right-handed beta-helix, Pectin lyase-like"/>
    <property type="match status" value="1"/>
</dbReference>
<dbReference type="Proteomes" id="UP000048926">
    <property type="component" value="Unassembled WGS sequence"/>
</dbReference>
<reference evidence="4" key="1">
    <citation type="submission" date="2015-07" db="EMBL/GenBank/DDBJ databases">
        <authorList>
            <person name="Rodrigo-Torres Lidia"/>
            <person name="Arahal R.David."/>
        </authorList>
    </citation>
    <scope>NUCLEOTIDE SEQUENCE [LARGE SCALE GENOMIC DNA]</scope>
    <source>
        <strain evidence="4">CECT 4801</strain>
    </source>
</reference>
<dbReference type="SMART" id="SM00710">
    <property type="entry name" value="PbH1"/>
    <property type="match status" value="6"/>
</dbReference>
<keyword evidence="1" id="KW-0732">Signal</keyword>